<gene>
    <name evidence="2" type="ORF">Tco_0651702</name>
</gene>
<feature type="compositionally biased region" description="Basic and acidic residues" evidence="1">
    <location>
        <begin position="131"/>
        <end position="154"/>
    </location>
</feature>
<organism evidence="2 3">
    <name type="scientific">Tanacetum coccineum</name>
    <dbReference type="NCBI Taxonomy" id="301880"/>
    <lineage>
        <taxon>Eukaryota</taxon>
        <taxon>Viridiplantae</taxon>
        <taxon>Streptophyta</taxon>
        <taxon>Embryophyta</taxon>
        <taxon>Tracheophyta</taxon>
        <taxon>Spermatophyta</taxon>
        <taxon>Magnoliopsida</taxon>
        <taxon>eudicotyledons</taxon>
        <taxon>Gunneridae</taxon>
        <taxon>Pentapetalae</taxon>
        <taxon>asterids</taxon>
        <taxon>campanulids</taxon>
        <taxon>Asterales</taxon>
        <taxon>Asteraceae</taxon>
        <taxon>Asteroideae</taxon>
        <taxon>Anthemideae</taxon>
        <taxon>Anthemidinae</taxon>
        <taxon>Tanacetum</taxon>
    </lineage>
</organism>
<protein>
    <recommendedName>
        <fullName evidence="4">Reverse transcriptase domain-containing protein</fullName>
    </recommendedName>
</protein>
<reference evidence="2" key="2">
    <citation type="submission" date="2022-01" db="EMBL/GenBank/DDBJ databases">
        <authorList>
            <person name="Yamashiro T."/>
            <person name="Shiraishi A."/>
            <person name="Satake H."/>
            <person name="Nakayama K."/>
        </authorList>
    </citation>
    <scope>NUCLEOTIDE SEQUENCE</scope>
</reference>
<accession>A0ABQ4WVV0</accession>
<feature type="region of interest" description="Disordered" evidence="1">
    <location>
        <begin position="52"/>
        <end position="181"/>
    </location>
</feature>
<feature type="compositionally biased region" description="Polar residues" evidence="1">
    <location>
        <begin position="155"/>
        <end position="165"/>
    </location>
</feature>
<feature type="compositionally biased region" description="Basic and acidic residues" evidence="1">
    <location>
        <begin position="226"/>
        <end position="323"/>
    </location>
</feature>
<name>A0ABQ4WVV0_9ASTR</name>
<feature type="compositionally biased region" description="Basic and acidic residues" evidence="1">
    <location>
        <begin position="168"/>
        <end position="181"/>
    </location>
</feature>
<sequence length="520" mass="61168">MSTIIRRLSHKLSRELLSFIKLYSGNIVSRNVLILGIPSPFVIRKEKEIGEREAEELSLKGGEGTKKEKNKEKVLKKSSAERLTQEEDFCTGSAEKKGSEQSREMLKNTKRIRRQGTKTSAEKRLRKKVGKSRDSPEGREEEKEGTEKKKEEGTSAHQYLNTPLQQPLEDREAGKGCERLYKNEDSERVAEFLDLRNQLKMRERKKKERQKKRKEKRREILFLMLETKKERLDLKKERKLERRGTKDKSEERKKRERWNGSDSEDKKNLRLRREKEKKERRGKIEEKRKSSVDSESGEREKKTEKGSGEEKICHTGTEHEHKSRGPMNSDTIQLETLDCKKFLKQLISIDRDHENRSEVLLRHQLVIRLTNEKSCHLPIELEHKAYWALKHANFDLKTAGDHCKLQLNKLNEICDQAYENSLIYKERTKKLHDSKIRNRIFNVGDRVLLFNSRLKIFSGKLKTRWSGPFTITKVFPYRTIKLSQPDGLNFKVNGHRVKPYFGGDLPPKVVQDLYTFSKDE</sequence>
<dbReference type="EMBL" id="BQNB010008970">
    <property type="protein sequence ID" value="GJS56918.1"/>
    <property type="molecule type" value="Genomic_DNA"/>
</dbReference>
<feature type="compositionally biased region" description="Basic and acidic residues" evidence="1">
    <location>
        <begin position="52"/>
        <end position="85"/>
    </location>
</feature>
<keyword evidence="3" id="KW-1185">Reference proteome</keyword>
<proteinExistence type="predicted"/>
<evidence type="ECO:0000313" key="3">
    <source>
        <dbReference type="Proteomes" id="UP001151760"/>
    </source>
</evidence>
<comment type="caution">
    <text evidence="2">The sequence shown here is derived from an EMBL/GenBank/DDBJ whole genome shotgun (WGS) entry which is preliminary data.</text>
</comment>
<feature type="compositionally biased region" description="Basic residues" evidence="1">
    <location>
        <begin position="202"/>
        <end position="216"/>
    </location>
</feature>
<dbReference type="Proteomes" id="UP001151760">
    <property type="component" value="Unassembled WGS sequence"/>
</dbReference>
<feature type="compositionally biased region" description="Basic and acidic residues" evidence="1">
    <location>
        <begin position="94"/>
        <end position="107"/>
    </location>
</feature>
<feature type="region of interest" description="Disordered" evidence="1">
    <location>
        <begin position="196"/>
        <end position="328"/>
    </location>
</feature>
<evidence type="ECO:0000313" key="2">
    <source>
        <dbReference type="EMBL" id="GJS56918.1"/>
    </source>
</evidence>
<evidence type="ECO:0008006" key="4">
    <source>
        <dbReference type="Google" id="ProtNLM"/>
    </source>
</evidence>
<reference evidence="2" key="1">
    <citation type="journal article" date="2022" name="Int. J. Mol. Sci.">
        <title>Draft Genome of Tanacetum Coccineum: Genomic Comparison of Closely Related Tanacetum-Family Plants.</title>
        <authorList>
            <person name="Yamashiro T."/>
            <person name="Shiraishi A."/>
            <person name="Nakayama K."/>
            <person name="Satake H."/>
        </authorList>
    </citation>
    <scope>NUCLEOTIDE SEQUENCE</scope>
</reference>
<evidence type="ECO:0000256" key="1">
    <source>
        <dbReference type="SAM" id="MobiDB-lite"/>
    </source>
</evidence>